<gene>
    <name evidence="7" type="ORF">KDU71_13270</name>
</gene>
<reference evidence="7" key="1">
    <citation type="journal article" date="2018" name="Int. J. Syst. Evol. Microbiol.">
        <title>Carboxylicivirga sediminis sp. nov., isolated from coastal sediment.</title>
        <authorList>
            <person name="Wang F.Q."/>
            <person name="Ren L.H."/>
            <person name="Zou R.J."/>
            <person name="Sun Y.Z."/>
            <person name="Liu X.J."/>
            <person name="Jiang F."/>
            <person name="Liu L.J."/>
        </authorList>
    </citation>
    <scope>NUCLEOTIDE SEQUENCE</scope>
    <source>
        <strain evidence="7">JR1</strain>
    </source>
</reference>
<evidence type="ECO:0000256" key="1">
    <source>
        <dbReference type="ARBA" id="ARBA00004141"/>
    </source>
</evidence>
<keyword evidence="3 5" id="KW-1133">Transmembrane helix</keyword>
<feature type="transmembrane region" description="Helical" evidence="5">
    <location>
        <begin position="95"/>
        <end position="116"/>
    </location>
</feature>
<dbReference type="PANTHER" id="PTHR43066">
    <property type="entry name" value="RHOMBOID-RELATED PROTEIN"/>
    <property type="match status" value="1"/>
</dbReference>
<dbReference type="InterPro" id="IPR022764">
    <property type="entry name" value="Peptidase_S54_rhomboid_dom"/>
</dbReference>
<evidence type="ECO:0000313" key="8">
    <source>
        <dbReference type="Proteomes" id="UP000679220"/>
    </source>
</evidence>
<dbReference type="GO" id="GO:0006508">
    <property type="term" value="P:proteolysis"/>
    <property type="evidence" value="ECO:0007669"/>
    <property type="project" value="UniProtKB-KW"/>
</dbReference>
<feature type="transmembrane region" description="Helical" evidence="5">
    <location>
        <begin position="224"/>
        <end position="240"/>
    </location>
</feature>
<dbReference type="PANTHER" id="PTHR43066:SF11">
    <property type="entry name" value="PEPTIDASE S54 RHOMBOID DOMAIN-CONTAINING PROTEIN"/>
    <property type="match status" value="1"/>
</dbReference>
<evidence type="ECO:0000256" key="5">
    <source>
        <dbReference type="SAM" id="Phobius"/>
    </source>
</evidence>
<feature type="transmembrane region" description="Helical" evidence="5">
    <location>
        <begin position="157"/>
        <end position="178"/>
    </location>
</feature>
<dbReference type="AlphaFoldDB" id="A0A941F478"/>
<accession>A0A941F478</accession>
<feature type="transmembrane region" description="Helical" evidence="5">
    <location>
        <begin position="61"/>
        <end position="83"/>
    </location>
</feature>
<comment type="caution">
    <text evidence="7">The sequence shown here is derived from an EMBL/GenBank/DDBJ whole genome shotgun (WGS) entry which is preliminary data.</text>
</comment>
<keyword evidence="8" id="KW-1185">Reference proteome</keyword>
<protein>
    <submittedName>
        <fullName evidence="7">Rhomboid family intramembrane serine protease</fullName>
    </submittedName>
</protein>
<sequence>MNYRPSPLAGLPPVTKNLLIINALFLLATWVLRNTFGIDLNNYLGLYFPLSDNFHPAQFGTYMFMHADFMHLFFNMFALFMFGRVLEVYWGPKKFIVYYIITGVGAAVIQLGFKYIDYNNAISVLTDEQVAIVFEQGAQALREWKNFTNPDMAKFNMVLNSSMVGASGAVFGILLAFGMLFPNTELMLLFPPIPIKAKYFVMIYGVAELFMGVANFSFDNVAHWAHLGGMIFGFILIKYWDKKGI</sequence>
<dbReference type="InterPro" id="IPR035952">
    <property type="entry name" value="Rhomboid-like_sf"/>
</dbReference>
<dbReference type="SUPFAM" id="SSF144091">
    <property type="entry name" value="Rhomboid-like"/>
    <property type="match status" value="1"/>
</dbReference>
<evidence type="ECO:0000256" key="2">
    <source>
        <dbReference type="ARBA" id="ARBA00022692"/>
    </source>
</evidence>
<evidence type="ECO:0000259" key="6">
    <source>
        <dbReference type="Pfam" id="PF01694"/>
    </source>
</evidence>
<proteinExistence type="predicted"/>
<dbReference type="Gene3D" id="1.20.1540.10">
    <property type="entry name" value="Rhomboid-like"/>
    <property type="match status" value="1"/>
</dbReference>
<dbReference type="GO" id="GO:0016020">
    <property type="term" value="C:membrane"/>
    <property type="evidence" value="ECO:0007669"/>
    <property type="project" value="UniProtKB-SubCell"/>
</dbReference>
<organism evidence="7 8">
    <name type="scientific">Carboxylicivirga sediminis</name>
    <dbReference type="NCBI Taxonomy" id="2006564"/>
    <lineage>
        <taxon>Bacteria</taxon>
        <taxon>Pseudomonadati</taxon>
        <taxon>Bacteroidota</taxon>
        <taxon>Bacteroidia</taxon>
        <taxon>Marinilabiliales</taxon>
        <taxon>Marinilabiliaceae</taxon>
        <taxon>Carboxylicivirga</taxon>
    </lineage>
</organism>
<keyword evidence="7" id="KW-0378">Hydrolase</keyword>
<evidence type="ECO:0000256" key="3">
    <source>
        <dbReference type="ARBA" id="ARBA00022989"/>
    </source>
</evidence>
<evidence type="ECO:0000256" key="4">
    <source>
        <dbReference type="ARBA" id="ARBA00023136"/>
    </source>
</evidence>
<dbReference type="RefSeq" id="WP_212191568.1">
    <property type="nucleotide sequence ID" value="NZ_JAGTAR010000020.1"/>
</dbReference>
<evidence type="ECO:0000313" key="7">
    <source>
        <dbReference type="EMBL" id="MBR8536538.1"/>
    </source>
</evidence>
<name>A0A941F478_9BACT</name>
<feature type="domain" description="Peptidase S54 rhomboid" evidence="6">
    <location>
        <begin position="58"/>
        <end position="237"/>
    </location>
</feature>
<keyword evidence="4 5" id="KW-0472">Membrane</keyword>
<dbReference type="EMBL" id="JAGTAR010000020">
    <property type="protein sequence ID" value="MBR8536538.1"/>
    <property type="molecule type" value="Genomic_DNA"/>
</dbReference>
<reference evidence="7" key="2">
    <citation type="submission" date="2021-04" db="EMBL/GenBank/DDBJ databases">
        <authorList>
            <person name="Zhang T."/>
            <person name="Zhang Y."/>
            <person name="Lu D."/>
            <person name="Zuo D."/>
            <person name="Du Z."/>
        </authorList>
    </citation>
    <scope>NUCLEOTIDE SEQUENCE</scope>
    <source>
        <strain evidence="7">JR1</strain>
    </source>
</reference>
<dbReference type="Pfam" id="PF01694">
    <property type="entry name" value="Rhomboid"/>
    <property type="match status" value="1"/>
</dbReference>
<dbReference type="GO" id="GO:0004252">
    <property type="term" value="F:serine-type endopeptidase activity"/>
    <property type="evidence" value="ECO:0007669"/>
    <property type="project" value="InterPro"/>
</dbReference>
<comment type="subcellular location">
    <subcellularLocation>
        <location evidence="1">Membrane</location>
        <topology evidence="1">Multi-pass membrane protein</topology>
    </subcellularLocation>
</comment>
<keyword evidence="7" id="KW-0645">Protease</keyword>
<keyword evidence="2 5" id="KW-0812">Transmembrane</keyword>
<dbReference type="Proteomes" id="UP000679220">
    <property type="component" value="Unassembled WGS sequence"/>
</dbReference>